<dbReference type="OrthoDB" id="3700578at2"/>
<dbReference type="RefSeq" id="WP_104481109.1">
    <property type="nucleotide sequence ID" value="NZ_CP154825.1"/>
</dbReference>
<evidence type="ECO:0000313" key="2">
    <source>
        <dbReference type="EMBL" id="PPK65698.1"/>
    </source>
</evidence>
<dbReference type="EMBL" id="PTIX01000013">
    <property type="protein sequence ID" value="PPK65698.1"/>
    <property type="molecule type" value="Genomic_DNA"/>
</dbReference>
<name>A0A2S6GKF1_9PSEU</name>
<organism evidence="2 3">
    <name type="scientific">Actinokineospora auranticolor</name>
    <dbReference type="NCBI Taxonomy" id="155976"/>
    <lineage>
        <taxon>Bacteria</taxon>
        <taxon>Bacillati</taxon>
        <taxon>Actinomycetota</taxon>
        <taxon>Actinomycetes</taxon>
        <taxon>Pseudonocardiales</taxon>
        <taxon>Pseudonocardiaceae</taxon>
        <taxon>Actinokineospora</taxon>
    </lineage>
</organism>
<keyword evidence="1" id="KW-0732">Signal</keyword>
<feature type="chain" id="PRO_5015572714" description="Peptidase inhibitor family I36" evidence="1">
    <location>
        <begin position="20"/>
        <end position="95"/>
    </location>
</feature>
<reference evidence="2 3" key="1">
    <citation type="submission" date="2018-02" db="EMBL/GenBank/DDBJ databases">
        <title>Genomic Encyclopedia of Archaeal and Bacterial Type Strains, Phase II (KMG-II): from individual species to whole genera.</title>
        <authorList>
            <person name="Goeker M."/>
        </authorList>
    </citation>
    <scope>NUCLEOTIDE SEQUENCE [LARGE SCALE GENOMIC DNA]</scope>
    <source>
        <strain evidence="2 3">YU 961-1</strain>
    </source>
</reference>
<protein>
    <recommendedName>
        <fullName evidence="4">Peptidase inhibitor family I36</fullName>
    </recommendedName>
</protein>
<evidence type="ECO:0000256" key="1">
    <source>
        <dbReference type="SAM" id="SignalP"/>
    </source>
</evidence>
<gene>
    <name evidence="2" type="ORF">CLV40_113182</name>
</gene>
<feature type="signal peptide" evidence="1">
    <location>
        <begin position="1"/>
        <end position="19"/>
    </location>
</feature>
<evidence type="ECO:0000313" key="3">
    <source>
        <dbReference type="Proteomes" id="UP000239203"/>
    </source>
</evidence>
<comment type="caution">
    <text evidence="2">The sequence shown here is derived from an EMBL/GenBank/DDBJ whole genome shotgun (WGS) entry which is preliminary data.</text>
</comment>
<accession>A0A2S6GKF1</accession>
<sequence length="95" mass="9786">MTLAVLVSALVAAPGTATAARGLFVYYEPSGGAGIIDPDDNTCYRLEPGTYHLDNQTNRQALLYAAPDCGGAPSAVMAPNTELGAPGHAAVLFHR</sequence>
<evidence type="ECO:0008006" key="4">
    <source>
        <dbReference type="Google" id="ProtNLM"/>
    </source>
</evidence>
<proteinExistence type="predicted"/>
<dbReference type="AlphaFoldDB" id="A0A2S6GKF1"/>
<dbReference type="Proteomes" id="UP000239203">
    <property type="component" value="Unassembled WGS sequence"/>
</dbReference>
<keyword evidence="3" id="KW-1185">Reference proteome</keyword>